<organism evidence="2">
    <name type="scientific">Perkinsus marinus (strain ATCC 50983 / TXsc)</name>
    <dbReference type="NCBI Taxonomy" id="423536"/>
    <lineage>
        <taxon>Eukaryota</taxon>
        <taxon>Sar</taxon>
        <taxon>Alveolata</taxon>
        <taxon>Perkinsozoa</taxon>
        <taxon>Perkinsea</taxon>
        <taxon>Perkinsida</taxon>
        <taxon>Perkinsidae</taxon>
        <taxon>Perkinsus</taxon>
    </lineage>
</organism>
<feature type="non-terminal residue" evidence="1">
    <location>
        <position position="1"/>
    </location>
</feature>
<dbReference type="AlphaFoldDB" id="C5KA43"/>
<accession>C5KA43</accession>
<dbReference type="GeneID" id="9048708"/>
<proteinExistence type="predicted"/>
<keyword evidence="2" id="KW-1185">Reference proteome</keyword>
<reference evidence="1 2" key="1">
    <citation type="submission" date="2008-07" db="EMBL/GenBank/DDBJ databases">
        <authorList>
            <person name="El-Sayed N."/>
            <person name="Caler E."/>
            <person name="Inman J."/>
            <person name="Amedeo P."/>
            <person name="Hass B."/>
            <person name="Wortman J."/>
        </authorList>
    </citation>
    <scope>NUCLEOTIDE SEQUENCE [LARGE SCALE GENOMIC DNA]</scope>
    <source>
        <strain evidence="2">ATCC 50983 / TXsc</strain>
    </source>
</reference>
<dbReference type="Proteomes" id="UP000007800">
    <property type="component" value="Unassembled WGS sequence"/>
</dbReference>
<evidence type="ECO:0000313" key="1">
    <source>
        <dbReference type="EMBL" id="EER18650.1"/>
    </source>
</evidence>
<protein>
    <submittedName>
        <fullName evidence="1">Uncharacterized protein</fullName>
    </submittedName>
</protein>
<name>C5KA43_PERM5</name>
<dbReference type="EMBL" id="GG671635">
    <property type="protein sequence ID" value="EER18650.1"/>
    <property type="molecule type" value="Genomic_DNA"/>
</dbReference>
<dbReference type="RefSeq" id="XP_002786854.1">
    <property type="nucleotide sequence ID" value="XM_002786808.1"/>
</dbReference>
<dbReference type="InParanoid" id="C5KA43"/>
<evidence type="ECO:0000313" key="2">
    <source>
        <dbReference type="Proteomes" id="UP000007800"/>
    </source>
</evidence>
<sequence length="68" mass="7755">AYESTTTALRKWTRTIVHYLRKGHADGAMRKRIAEKLTALNDQIPDGSFECIPPEPAWRDMLVATVKQ</sequence>
<gene>
    <name evidence="1" type="ORF">Pmar_PMAR005580</name>
</gene>